<dbReference type="FunFam" id="3.40.50.1820:FF:000072">
    <property type="entry name" value="Serine carboxypeptidase-like 19"/>
    <property type="match status" value="1"/>
</dbReference>
<sequence>MLKKECPKLAEEMGPWSEIWPQEICHSAGKLAGDLWKNQLGLRIRETGDKAPDSRAWKMRPRDQAGLSFGPRIKLQGLHTGSSSRGLEGAAHPAKRSKSYTKIPSSMANLSSVSSQLSLDQFHHLFLSLLLLLQACSLVHLAVSMDSDTVEFLPGFHGPLPFHLETGYIGVGESEDIQLFYYFVKSERNPEKDPLLLWLNGGPGCSGWSGLVYQIGPLEYNQKLEQYSGSLLPSLVLNPDSWTKISSIIFIDSPVGTGFSYGRTPLASQSGDFKQVNHLLQFLRKWLINHPDFTSNPVYINGDSYSGIPIPILAQQISNENEAGVTPVINLQGYTLGNPLTDIKSEDNSQIPFAHSRALISDELYKSLKKNCRGKYKNIDPSNRKCLQDMQAYDKCVSGLNFFHILEPPCSKDSQVVEEVKTGARSLDENCAPLCLEHEHWLSLYWANEPSVRRALGVREGTKGKWQRCNFNVPYQKDVYNTVPYHFNLSTKGYRSLVYSGDQDMRVPFSATQAWIRSLNFPIVDDWRPWIVDGHVGGYTRTYSNRMTFATVKAR</sequence>
<protein>
    <submittedName>
        <fullName evidence="3">Uncharacterized protein</fullName>
    </submittedName>
</protein>
<dbReference type="Gene3D" id="3.40.50.12670">
    <property type="match status" value="1"/>
</dbReference>
<comment type="similarity">
    <text evidence="1">Belongs to the peptidase S10 family.</text>
</comment>
<evidence type="ECO:0000313" key="4">
    <source>
        <dbReference type="Proteomes" id="UP001187192"/>
    </source>
</evidence>
<reference evidence="3" key="1">
    <citation type="submission" date="2023-07" db="EMBL/GenBank/DDBJ databases">
        <title>draft genome sequence of fig (Ficus carica).</title>
        <authorList>
            <person name="Takahashi T."/>
            <person name="Nishimura K."/>
        </authorList>
    </citation>
    <scope>NUCLEOTIDE SEQUENCE</scope>
</reference>
<dbReference type="Gene3D" id="3.40.50.1820">
    <property type="entry name" value="alpha/beta hydrolase"/>
    <property type="match status" value="1"/>
</dbReference>
<dbReference type="Proteomes" id="UP001187192">
    <property type="component" value="Unassembled WGS sequence"/>
</dbReference>
<evidence type="ECO:0000313" key="3">
    <source>
        <dbReference type="EMBL" id="GMN34894.1"/>
    </source>
</evidence>
<dbReference type="PANTHER" id="PTHR11802">
    <property type="entry name" value="SERINE PROTEASE FAMILY S10 SERINE CARBOXYPEPTIDASE"/>
    <property type="match status" value="1"/>
</dbReference>
<dbReference type="Pfam" id="PF00450">
    <property type="entry name" value="Peptidase_S10"/>
    <property type="match status" value="1"/>
</dbReference>
<evidence type="ECO:0000256" key="1">
    <source>
        <dbReference type="ARBA" id="ARBA00009431"/>
    </source>
</evidence>
<accession>A0AA87ZKC8</accession>
<dbReference type="AlphaFoldDB" id="A0AA87ZKC8"/>
<dbReference type="GO" id="GO:0019748">
    <property type="term" value="P:secondary metabolic process"/>
    <property type="evidence" value="ECO:0007669"/>
    <property type="project" value="TreeGrafter"/>
</dbReference>
<feature type="region of interest" description="Disordered" evidence="2">
    <location>
        <begin position="77"/>
        <end position="98"/>
    </location>
</feature>
<evidence type="ECO:0000256" key="2">
    <source>
        <dbReference type="SAM" id="MobiDB-lite"/>
    </source>
</evidence>
<dbReference type="InterPro" id="IPR029058">
    <property type="entry name" value="AB_hydrolase_fold"/>
</dbReference>
<dbReference type="PANTHER" id="PTHR11802:SF29">
    <property type="entry name" value="SERINE CARBOXYPEPTIDASE-LIKE 19"/>
    <property type="match status" value="1"/>
</dbReference>
<proteinExistence type="inferred from homology"/>
<gene>
    <name evidence="3" type="ORF">TIFTF001_004962</name>
</gene>
<dbReference type="GO" id="GO:0016747">
    <property type="term" value="F:acyltransferase activity, transferring groups other than amino-acyl groups"/>
    <property type="evidence" value="ECO:0007669"/>
    <property type="project" value="TreeGrafter"/>
</dbReference>
<organism evidence="3 4">
    <name type="scientific">Ficus carica</name>
    <name type="common">Common fig</name>
    <dbReference type="NCBI Taxonomy" id="3494"/>
    <lineage>
        <taxon>Eukaryota</taxon>
        <taxon>Viridiplantae</taxon>
        <taxon>Streptophyta</taxon>
        <taxon>Embryophyta</taxon>
        <taxon>Tracheophyta</taxon>
        <taxon>Spermatophyta</taxon>
        <taxon>Magnoliopsida</taxon>
        <taxon>eudicotyledons</taxon>
        <taxon>Gunneridae</taxon>
        <taxon>Pentapetalae</taxon>
        <taxon>rosids</taxon>
        <taxon>fabids</taxon>
        <taxon>Rosales</taxon>
        <taxon>Moraceae</taxon>
        <taxon>Ficeae</taxon>
        <taxon>Ficus</taxon>
    </lineage>
</organism>
<dbReference type="EMBL" id="BTGU01000005">
    <property type="protein sequence ID" value="GMN34894.1"/>
    <property type="molecule type" value="Genomic_DNA"/>
</dbReference>
<dbReference type="InterPro" id="IPR001563">
    <property type="entry name" value="Peptidase_S10"/>
</dbReference>
<name>A0AA87ZKC8_FICCA</name>
<dbReference type="SUPFAM" id="SSF53474">
    <property type="entry name" value="alpha/beta-Hydrolases"/>
    <property type="match status" value="1"/>
</dbReference>
<comment type="caution">
    <text evidence="3">The sequence shown here is derived from an EMBL/GenBank/DDBJ whole genome shotgun (WGS) entry which is preliminary data.</text>
</comment>
<dbReference type="GO" id="GO:0006508">
    <property type="term" value="P:proteolysis"/>
    <property type="evidence" value="ECO:0007669"/>
    <property type="project" value="InterPro"/>
</dbReference>
<dbReference type="GO" id="GO:0004185">
    <property type="term" value="F:serine-type carboxypeptidase activity"/>
    <property type="evidence" value="ECO:0007669"/>
    <property type="project" value="InterPro"/>
</dbReference>
<dbReference type="PRINTS" id="PR00724">
    <property type="entry name" value="CRBOXYPTASEC"/>
</dbReference>
<keyword evidence="4" id="KW-1185">Reference proteome</keyword>